<dbReference type="EC" id="4.3.99.3" evidence="8"/>
<gene>
    <name evidence="8" type="primary">queE_1</name>
    <name evidence="7" type="ORF">BJL90_07050</name>
    <name evidence="8" type="ORF">CLFO_03040</name>
</gene>
<evidence type="ECO:0000259" key="6">
    <source>
        <dbReference type="Pfam" id="PF04055"/>
    </source>
</evidence>
<dbReference type="PANTHER" id="PTHR43273">
    <property type="entry name" value="ANAEROBIC SULFATASE-MATURATING ENZYME HOMOLOG ASLB-RELATED"/>
    <property type="match status" value="1"/>
</dbReference>
<dbReference type="Pfam" id="PF04055">
    <property type="entry name" value="Radical_SAM"/>
    <property type="match status" value="1"/>
</dbReference>
<keyword evidence="4" id="KW-0411">Iron-sulfur</keyword>
<evidence type="ECO:0000256" key="1">
    <source>
        <dbReference type="ARBA" id="ARBA00022691"/>
    </source>
</evidence>
<name>A0AAC9RIZ7_9CLOT</name>
<dbReference type="SFLD" id="SFLDG01067">
    <property type="entry name" value="SPASM/twitch_domain_containing"/>
    <property type="match status" value="1"/>
</dbReference>
<evidence type="ECO:0000313" key="7">
    <source>
        <dbReference type="EMBL" id="AOY75672.1"/>
    </source>
</evidence>
<sequence length="430" mass="50001">MSEKKKIILFGASDSGKDAYQRLKDKYDIVVFFDNNGAKQGEKFCDVPVVAPIPPQHFDAEFIVITSHQWKDIYEQLNRSLNIGDEKIRIGHALLEKSKLIRDITILQVDEADNGKINTDKFEIYWLLGYQCNYTCSYCFYKMKEKNVFKVSDDQLRNATNNIASLHNKKIKVDLVGGEPTIFPYYQQLIWDLEKLPNVEMIQTETNLSRSLKYFEELFSQTVNIEKLTFSASYHFEFAKQDEFIEKILLFNRYNVRIGITFMAHPDKLQEVKRFIDTCSIYETKSVAFQLAVVLDMGMPDPRYKKSDLEWINSVNDIFRKNSNKSDSGVCIKYQKDGGNIHEIKISPRRAIADGFNDFRNMQCMAGMDSIRINEKGDVFPAMCFWESSKDDFCRGKNIFNKDEQLYFDSPVICPFSCCLVPSDVRIKKR</sequence>
<dbReference type="InterPro" id="IPR023867">
    <property type="entry name" value="Sulphatase_maturase_rSAM"/>
</dbReference>
<dbReference type="GO" id="GO:0051536">
    <property type="term" value="F:iron-sulfur cluster binding"/>
    <property type="evidence" value="ECO:0007669"/>
    <property type="project" value="UniProtKB-KW"/>
</dbReference>
<dbReference type="InterPro" id="IPR058240">
    <property type="entry name" value="rSAM_sf"/>
</dbReference>
<dbReference type="Gene3D" id="3.20.20.70">
    <property type="entry name" value="Aldolase class I"/>
    <property type="match status" value="1"/>
</dbReference>
<dbReference type="SUPFAM" id="SSF102114">
    <property type="entry name" value="Radical SAM enzymes"/>
    <property type="match status" value="1"/>
</dbReference>
<dbReference type="GO" id="GO:0016491">
    <property type="term" value="F:oxidoreductase activity"/>
    <property type="evidence" value="ECO:0007669"/>
    <property type="project" value="InterPro"/>
</dbReference>
<reference evidence="7 9" key="1">
    <citation type="submission" date="2016-10" db="EMBL/GenBank/DDBJ databases">
        <title>Complete Genome Sequence of Acetogen Clostridium formicoaceticum ATCC 27076.</title>
        <authorList>
            <person name="Bao T."/>
            <person name="Cheng C."/>
            <person name="Zhao J."/>
            <person name="Yang S.-T."/>
            <person name="Wang J."/>
            <person name="Wang M."/>
        </authorList>
    </citation>
    <scope>NUCLEOTIDE SEQUENCE [LARGE SCALE GENOMIC DNA]</scope>
    <source>
        <strain evidence="7 9">ATCC 27076</strain>
    </source>
</reference>
<evidence type="ECO:0000313" key="9">
    <source>
        <dbReference type="Proteomes" id="UP000177894"/>
    </source>
</evidence>
<keyword evidence="2" id="KW-0479">Metal-binding</keyword>
<dbReference type="SFLD" id="SFLDS00029">
    <property type="entry name" value="Radical_SAM"/>
    <property type="match status" value="1"/>
</dbReference>
<dbReference type="KEGG" id="cfm:BJL90_07050"/>
<evidence type="ECO:0000256" key="2">
    <source>
        <dbReference type="ARBA" id="ARBA00022723"/>
    </source>
</evidence>
<dbReference type="AlphaFoldDB" id="A0AAC9RIZ7"/>
<reference evidence="8 10" key="2">
    <citation type="submission" date="2017-03" db="EMBL/GenBank/DDBJ databases">
        <title>Complete sequence of Clostridium formicaceticum DSM 92.</title>
        <authorList>
            <person name="Poehlein A."/>
            <person name="Karl M."/>
            <person name="Bengelsdorf F.R."/>
            <person name="Duerre P."/>
            <person name="Daniel R."/>
        </authorList>
    </citation>
    <scope>NUCLEOTIDE SEQUENCE [LARGE SCALE GENOMIC DNA]</scope>
    <source>
        <strain evidence="8 10">DSM 92</strain>
    </source>
</reference>
<keyword evidence="3" id="KW-0408">Iron</keyword>
<protein>
    <submittedName>
        <fullName evidence="8">7-carboxy-7-deazaguanine synthase</fullName>
        <ecNumber evidence="8">4.3.99.3</ecNumber>
    </submittedName>
</protein>
<evidence type="ECO:0000256" key="4">
    <source>
        <dbReference type="ARBA" id="ARBA00023014"/>
    </source>
</evidence>
<dbReference type="InterPro" id="IPR013785">
    <property type="entry name" value="Aldolase_TIM"/>
</dbReference>
<dbReference type="InterPro" id="IPR007197">
    <property type="entry name" value="rSAM"/>
</dbReference>
<dbReference type="Gene3D" id="3.40.50.720">
    <property type="entry name" value="NAD(P)-binding Rossmann-like Domain"/>
    <property type="match status" value="1"/>
</dbReference>
<dbReference type="GO" id="GO:0046872">
    <property type="term" value="F:metal ion binding"/>
    <property type="evidence" value="ECO:0007669"/>
    <property type="project" value="UniProtKB-KW"/>
</dbReference>
<dbReference type="Proteomes" id="UP000192478">
    <property type="component" value="Chromosome"/>
</dbReference>
<dbReference type="EMBL" id="CP017603">
    <property type="protein sequence ID" value="AOY75672.1"/>
    <property type="molecule type" value="Genomic_DNA"/>
</dbReference>
<dbReference type="EMBL" id="CP020559">
    <property type="protein sequence ID" value="ARE85988.1"/>
    <property type="molecule type" value="Genomic_DNA"/>
</dbReference>
<keyword evidence="9" id="KW-1185">Reference proteome</keyword>
<evidence type="ECO:0000313" key="8">
    <source>
        <dbReference type="EMBL" id="ARE85988.1"/>
    </source>
</evidence>
<evidence type="ECO:0000256" key="3">
    <source>
        <dbReference type="ARBA" id="ARBA00023004"/>
    </source>
</evidence>
<keyword evidence="1" id="KW-0949">S-adenosyl-L-methionine</keyword>
<keyword evidence="8" id="KW-0456">Lyase</keyword>
<dbReference type="Proteomes" id="UP000177894">
    <property type="component" value="Chromosome"/>
</dbReference>
<dbReference type="GO" id="GO:0016829">
    <property type="term" value="F:lyase activity"/>
    <property type="evidence" value="ECO:0007669"/>
    <property type="project" value="UniProtKB-KW"/>
</dbReference>
<organism evidence="8 10">
    <name type="scientific">Clostridium formicaceticum</name>
    <dbReference type="NCBI Taxonomy" id="1497"/>
    <lineage>
        <taxon>Bacteria</taxon>
        <taxon>Bacillati</taxon>
        <taxon>Bacillota</taxon>
        <taxon>Clostridia</taxon>
        <taxon>Eubacteriales</taxon>
        <taxon>Clostridiaceae</taxon>
        <taxon>Clostridium</taxon>
    </lineage>
</organism>
<proteinExistence type="inferred from homology"/>
<dbReference type="RefSeq" id="WP_070965833.1">
    <property type="nucleotide sequence ID" value="NZ_CP017603.1"/>
</dbReference>
<dbReference type="PANTHER" id="PTHR43273:SF3">
    <property type="entry name" value="ANAEROBIC SULFATASE-MATURATING ENZYME HOMOLOG ASLB-RELATED"/>
    <property type="match status" value="1"/>
</dbReference>
<evidence type="ECO:0000313" key="10">
    <source>
        <dbReference type="Proteomes" id="UP000192478"/>
    </source>
</evidence>
<comment type="similarity">
    <text evidence="5">Belongs to the radical SAM superfamily. Anaerobic sulfatase-maturating enzyme family.</text>
</comment>
<accession>A0AAC9RIZ7</accession>
<feature type="domain" description="Radical SAM core" evidence="6">
    <location>
        <begin position="129"/>
        <end position="277"/>
    </location>
</feature>
<evidence type="ECO:0000256" key="5">
    <source>
        <dbReference type="ARBA" id="ARBA00023601"/>
    </source>
</evidence>